<evidence type="ECO:0000256" key="1">
    <source>
        <dbReference type="ARBA" id="ARBA00022490"/>
    </source>
</evidence>
<dbReference type="Pfam" id="PF00590">
    <property type="entry name" value="TP_methylase"/>
    <property type="match status" value="1"/>
</dbReference>
<evidence type="ECO:0000256" key="3">
    <source>
        <dbReference type="ARBA" id="ARBA00022603"/>
    </source>
</evidence>
<dbReference type="RefSeq" id="WP_106458852.1">
    <property type="nucleotide sequence ID" value="NZ_PXOH01000034.1"/>
</dbReference>
<dbReference type="CDD" id="cd11648">
    <property type="entry name" value="RsmI"/>
    <property type="match status" value="1"/>
</dbReference>
<dbReference type="GO" id="GO:0070677">
    <property type="term" value="F:rRNA (cytosine-2'-O-)-methyltransferase activity"/>
    <property type="evidence" value="ECO:0007669"/>
    <property type="project" value="UniProtKB-UniRule"/>
</dbReference>
<dbReference type="HAMAP" id="MF_01877">
    <property type="entry name" value="16SrRNA_methyltr_I"/>
    <property type="match status" value="1"/>
</dbReference>
<gene>
    <name evidence="6 8" type="primary">rsmI</name>
    <name evidence="8" type="ORF">C7H19_20870</name>
</gene>
<dbReference type="SUPFAM" id="SSF53790">
    <property type="entry name" value="Tetrapyrrole methylase"/>
    <property type="match status" value="1"/>
</dbReference>
<evidence type="ECO:0000256" key="5">
    <source>
        <dbReference type="ARBA" id="ARBA00022691"/>
    </source>
</evidence>
<comment type="catalytic activity">
    <reaction evidence="6">
        <text>cytidine(1402) in 16S rRNA + S-adenosyl-L-methionine = 2'-O-methylcytidine(1402) in 16S rRNA + S-adenosyl-L-homocysteine + H(+)</text>
        <dbReference type="Rhea" id="RHEA:42924"/>
        <dbReference type="Rhea" id="RHEA-COMP:10285"/>
        <dbReference type="Rhea" id="RHEA-COMP:10286"/>
        <dbReference type="ChEBI" id="CHEBI:15378"/>
        <dbReference type="ChEBI" id="CHEBI:57856"/>
        <dbReference type="ChEBI" id="CHEBI:59789"/>
        <dbReference type="ChEBI" id="CHEBI:74495"/>
        <dbReference type="ChEBI" id="CHEBI:82748"/>
        <dbReference type="EC" id="2.1.1.198"/>
    </reaction>
</comment>
<dbReference type="GO" id="GO:0005737">
    <property type="term" value="C:cytoplasm"/>
    <property type="evidence" value="ECO:0007669"/>
    <property type="project" value="UniProtKB-SubCell"/>
</dbReference>
<proteinExistence type="inferred from homology"/>
<evidence type="ECO:0000313" key="8">
    <source>
        <dbReference type="EMBL" id="PSF33054.1"/>
    </source>
</evidence>
<accession>A0A2T1LSM2</accession>
<dbReference type="EC" id="2.1.1.198" evidence="6"/>
<dbReference type="PIRSF" id="PIRSF005917">
    <property type="entry name" value="MTase_YraL"/>
    <property type="match status" value="1"/>
</dbReference>
<name>A0A2T1LSM2_9CHRO</name>
<keyword evidence="5 6" id="KW-0949">S-adenosyl-L-methionine</keyword>
<feature type="domain" description="Tetrapyrrole methylase" evidence="7">
    <location>
        <begin position="7"/>
        <end position="206"/>
    </location>
</feature>
<dbReference type="InterPro" id="IPR014776">
    <property type="entry name" value="4pyrrole_Mease_sub2"/>
</dbReference>
<keyword evidence="3 6" id="KW-0489">Methyltransferase</keyword>
<dbReference type="EMBL" id="PXOH01000034">
    <property type="protein sequence ID" value="PSF33054.1"/>
    <property type="molecule type" value="Genomic_DNA"/>
</dbReference>
<dbReference type="InterPro" id="IPR000878">
    <property type="entry name" value="4pyrrol_Mease"/>
</dbReference>
<dbReference type="Proteomes" id="UP000239001">
    <property type="component" value="Unassembled WGS sequence"/>
</dbReference>
<dbReference type="InterPro" id="IPR014777">
    <property type="entry name" value="4pyrrole_Mease_sub1"/>
</dbReference>
<keyword evidence="9" id="KW-1185">Reference proteome</keyword>
<dbReference type="FunFam" id="3.40.1010.10:FF:000002">
    <property type="entry name" value="Ribosomal RNA small subunit methyltransferase I"/>
    <property type="match status" value="1"/>
</dbReference>
<evidence type="ECO:0000256" key="6">
    <source>
        <dbReference type="HAMAP-Rule" id="MF_01877"/>
    </source>
</evidence>
<dbReference type="OrthoDB" id="9809084at2"/>
<evidence type="ECO:0000256" key="2">
    <source>
        <dbReference type="ARBA" id="ARBA00022552"/>
    </source>
</evidence>
<dbReference type="Gene3D" id="3.30.950.10">
    <property type="entry name" value="Methyltransferase, Cobalt-precorrin-4 Transmethylase, Domain 2"/>
    <property type="match status" value="1"/>
</dbReference>
<reference evidence="8 9" key="1">
    <citation type="submission" date="2018-03" db="EMBL/GenBank/DDBJ databases">
        <title>The ancient ancestry and fast evolution of plastids.</title>
        <authorList>
            <person name="Moore K.R."/>
            <person name="Magnabosco C."/>
            <person name="Momper L."/>
            <person name="Gold D.A."/>
            <person name="Bosak T."/>
            <person name="Fournier G.P."/>
        </authorList>
    </citation>
    <scope>NUCLEOTIDE SEQUENCE [LARGE SCALE GENOMIC DNA]</scope>
    <source>
        <strain evidence="8 9">CCALA 016</strain>
    </source>
</reference>
<comment type="similarity">
    <text evidence="6">Belongs to the methyltransferase superfamily. RsmI family.</text>
</comment>
<dbReference type="NCBIfam" id="TIGR00096">
    <property type="entry name" value="16S rRNA (cytidine(1402)-2'-O)-methyltransferase"/>
    <property type="match status" value="1"/>
</dbReference>
<dbReference type="PANTHER" id="PTHR46111:SF1">
    <property type="entry name" value="RIBOSOMAL RNA SMALL SUBUNIT METHYLTRANSFERASE I"/>
    <property type="match status" value="1"/>
</dbReference>
<dbReference type="Gene3D" id="3.40.1010.10">
    <property type="entry name" value="Cobalt-precorrin-4 Transmethylase, Domain 1"/>
    <property type="match status" value="1"/>
</dbReference>
<protein>
    <recommendedName>
        <fullName evidence="6">Ribosomal RNA small subunit methyltransferase I</fullName>
        <ecNumber evidence="6">2.1.1.198</ecNumber>
    </recommendedName>
    <alternativeName>
        <fullName evidence="6">16S rRNA 2'-O-ribose C1402 methyltransferase</fullName>
    </alternativeName>
    <alternativeName>
        <fullName evidence="6">rRNA (cytidine-2'-O-)-methyltransferase RsmI</fullName>
    </alternativeName>
</protein>
<evidence type="ECO:0000256" key="4">
    <source>
        <dbReference type="ARBA" id="ARBA00022679"/>
    </source>
</evidence>
<dbReference type="InterPro" id="IPR035996">
    <property type="entry name" value="4pyrrol_Methylase_sf"/>
</dbReference>
<evidence type="ECO:0000313" key="9">
    <source>
        <dbReference type="Proteomes" id="UP000239001"/>
    </source>
</evidence>
<dbReference type="InterPro" id="IPR008189">
    <property type="entry name" value="rRNA_ssu_MeTfrase_I"/>
</dbReference>
<keyword evidence="2 6" id="KW-0698">rRNA processing</keyword>
<comment type="caution">
    <text evidence="8">The sequence shown here is derived from an EMBL/GenBank/DDBJ whole genome shotgun (WGS) entry which is preliminary data.</text>
</comment>
<organism evidence="8 9">
    <name type="scientific">Aphanothece hegewaldii CCALA 016</name>
    <dbReference type="NCBI Taxonomy" id="2107694"/>
    <lineage>
        <taxon>Bacteria</taxon>
        <taxon>Bacillati</taxon>
        <taxon>Cyanobacteriota</taxon>
        <taxon>Cyanophyceae</taxon>
        <taxon>Oscillatoriophycideae</taxon>
        <taxon>Chroococcales</taxon>
        <taxon>Aphanothecaceae</taxon>
        <taxon>Aphanothece</taxon>
    </lineage>
</organism>
<comment type="function">
    <text evidence="6">Catalyzes the 2'-O-methylation of the ribose of cytidine 1402 (C1402) in 16S rRNA.</text>
</comment>
<dbReference type="PANTHER" id="PTHR46111">
    <property type="entry name" value="RIBOSOMAL RNA SMALL SUBUNIT METHYLTRANSFERASE I"/>
    <property type="match status" value="1"/>
</dbReference>
<comment type="subcellular location">
    <subcellularLocation>
        <location evidence="6">Cytoplasm</location>
    </subcellularLocation>
</comment>
<sequence length="281" mass="31567">MGQQGILYLVGTPIGNLEDMTFRAVRILKNVDLIAAEDTRHTGKLLQHFEITTPAISYHQHNRFERSADLLSTLQQGKNIALVTDAGMPGISDPGYDLVKACHEHQILVIPIPGVTAAVTALAVSGLSTERFCFEGFLPTKTKERLDRLDTLKLESRTLIFYEAPHRLEETLQDFKTYFGESRMIVLARELTKLYEEIWRGTIKDAIALYSPSQQPKGEYTLVVAGANFSDTPDLSESQLKIELQKLMTQGMTRSQASRHLAETSSLSRRQIYQLALEIED</sequence>
<evidence type="ECO:0000259" key="7">
    <source>
        <dbReference type="Pfam" id="PF00590"/>
    </source>
</evidence>
<reference evidence="8 9" key="2">
    <citation type="submission" date="2018-03" db="EMBL/GenBank/DDBJ databases">
        <authorList>
            <person name="Keele B.F."/>
        </authorList>
    </citation>
    <scope>NUCLEOTIDE SEQUENCE [LARGE SCALE GENOMIC DNA]</scope>
    <source>
        <strain evidence="8 9">CCALA 016</strain>
    </source>
</reference>
<dbReference type="FunFam" id="3.30.950.10:FF:000002">
    <property type="entry name" value="Ribosomal RNA small subunit methyltransferase I"/>
    <property type="match status" value="1"/>
</dbReference>
<dbReference type="AlphaFoldDB" id="A0A2T1LSM2"/>
<keyword evidence="4 6" id="KW-0808">Transferase</keyword>
<keyword evidence="1 6" id="KW-0963">Cytoplasm</keyword>